<dbReference type="Proteomes" id="UP001165960">
    <property type="component" value="Unassembled WGS sequence"/>
</dbReference>
<name>A0ACC2TSY9_9FUNG</name>
<evidence type="ECO:0000313" key="1">
    <source>
        <dbReference type="EMBL" id="KAJ9077611.1"/>
    </source>
</evidence>
<organism evidence="1 2">
    <name type="scientific">Entomophthora muscae</name>
    <dbReference type="NCBI Taxonomy" id="34485"/>
    <lineage>
        <taxon>Eukaryota</taxon>
        <taxon>Fungi</taxon>
        <taxon>Fungi incertae sedis</taxon>
        <taxon>Zoopagomycota</taxon>
        <taxon>Entomophthoromycotina</taxon>
        <taxon>Entomophthoromycetes</taxon>
        <taxon>Entomophthorales</taxon>
        <taxon>Entomophthoraceae</taxon>
        <taxon>Entomophthora</taxon>
    </lineage>
</organism>
<comment type="caution">
    <text evidence="1">The sequence shown here is derived from an EMBL/GenBank/DDBJ whole genome shotgun (WGS) entry which is preliminary data.</text>
</comment>
<reference evidence="1" key="1">
    <citation type="submission" date="2022-04" db="EMBL/GenBank/DDBJ databases">
        <title>Genome of the entomopathogenic fungus Entomophthora muscae.</title>
        <authorList>
            <person name="Elya C."/>
            <person name="Lovett B.R."/>
            <person name="Lee E."/>
            <person name="Macias A.M."/>
            <person name="Hajek A.E."/>
            <person name="De Bivort B.L."/>
            <person name="Kasson M.T."/>
            <person name="De Fine Licht H.H."/>
            <person name="Stajich J.E."/>
        </authorList>
    </citation>
    <scope>NUCLEOTIDE SEQUENCE</scope>
    <source>
        <strain evidence="1">Berkeley</strain>
    </source>
</reference>
<dbReference type="EMBL" id="QTSX02002189">
    <property type="protein sequence ID" value="KAJ9077611.1"/>
    <property type="molecule type" value="Genomic_DNA"/>
</dbReference>
<accession>A0ACC2TSY9</accession>
<proteinExistence type="predicted"/>
<protein>
    <submittedName>
        <fullName evidence="1">Uncharacterized protein</fullName>
    </submittedName>
</protein>
<gene>
    <name evidence="1" type="ORF">DSO57_1015233</name>
</gene>
<evidence type="ECO:0000313" key="2">
    <source>
        <dbReference type="Proteomes" id="UP001165960"/>
    </source>
</evidence>
<sequence>MESLRFENLGGASLTTEKSLSTTAHEYGVHDTMRFGFRSIASELVPGHSLEAHLNEWDASQFNLKLNIQRQVHGLHMPFRALMERDIIGSVNRHPMFKSSRFGLDILDGKDETIDVEDFLNDPELSCEMPDTHASMEHLMGFRC</sequence>
<keyword evidence="2" id="KW-1185">Reference proteome</keyword>